<dbReference type="AlphaFoldDB" id="A0A4Y7Q0L1"/>
<accession>A0A4Y7Q0L1</accession>
<dbReference type="EMBL" id="ML170188">
    <property type="protein sequence ID" value="TDL20399.1"/>
    <property type="molecule type" value="Genomic_DNA"/>
</dbReference>
<dbReference type="OrthoDB" id="409725at2759"/>
<evidence type="ECO:0000313" key="2">
    <source>
        <dbReference type="Proteomes" id="UP000294933"/>
    </source>
</evidence>
<dbReference type="Proteomes" id="UP000294933">
    <property type="component" value="Unassembled WGS sequence"/>
</dbReference>
<gene>
    <name evidence="1" type="ORF">BD410DRAFT_369706</name>
</gene>
<reference evidence="1 2" key="1">
    <citation type="submission" date="2018-06" db="EMBL/GenBank/DDBJ databases">
        <title>A transcriptomic atlas of mushroom development highlights an independent origin of complex multicellularity.</title>
        <authorList>
            <consortium name="DOE Joint Genome Institute"/>
            <person name="Krizsan K."/>
            <person name="Almasi E."/>
            <person name="Merenyi Z."/>
            <person name="Sahu N."/>
            <person name="Viragh M."/>
            <person name="Koszo T."/>
            <person name="Mondo S."/>
            <person name="Kiss B."/>
            <person name="Balint B."/>
            <person name="Kues U."/>
            <person name="Barry K."/>
            <person name="Hegedus J.C."/>
            <person name="Henrissat B."/>
            <person name="Johnson J."/>
            <person name="Lipzen A."/>
            <person name="Ohm R."/>
            <person name="Nagy I."/>
            <person name="Pangilinan J."/>
            <person name="Yan J."/>
            <person name="Xiong Y."/>
            <person name="Grigoriev I.V."/>
            <person name="Hibbett D.S."/>
            <person name="Nagy L.G."/>
        </authorList>
    </citation>
    <scope>NUCLEOTIDE SEQUENCE [LARGE SCALE GENOMIC DNA]</scope>
    <source>
        <strain evidence="1 2">SZMC22713</strain>
    </source>
</reference>
<organism evidence="1 2">
    <name type="scientific">Rickenella mellea</name>
    <dbReference type="NCBI Taxonomy" id="50990"/>
    <lineage>
        <taxon>Eukaryota</taxon>
        <taxon>Fungi</taxon>
        <taxon>Dikarya</taxon>
        <taxon>Basidiomycota</taxon>
        <taxon>Agaricomycotina</taxon>
        <taxon>Agaricomycetes</taxon>
        <taxon>Hymenochaetales</taxon>
        <taxon>Rickenellaceae</taxon>
        <taxon>Rickenella</taxon>
    </lineage>
</organism>
<dbReference type="VEuPathDB" id="FungiDB:BD410DRAFT_369706"/>
<sequence>MEMQITMSDSSHMRTQLCWPCIRSVPKYLICLHLSFYRVGGGTRQADYLVAASTVFPLIGTAPIGFILMILDALIFAMSVDLVKQARWNIRSHVRRSEHNRIASITVCMTLWNFVIDRPFGCCHQLSLICYTEFPNRSFHLHGQRNPIRFIIIESSDVLVRTAYARYRKFYTRQIR</sequence>
<name>A0A4Y7Q0L1_9AGAM</name>
<evidence type="ECO:0000313" key="1">
    <source>
        <dbReference type="EMBL" id="TDL20399.1"/>
    </source>
</evidence>
<keyword evidence="2" id="KW-1185">Reference proteome</keyword>
<dbReference type="STRING" id="50990.A0A4Y7Q0L1"/>
<protein>
    <submittedName>
        <fullName evidence="1">Uncharacterized protein</fullName>
    </submittedName>
</protein>
<proteinExistence type="predicted"/>